<organism evidence="1 2">
    <name type="scientific">Fusarium poae</name>
    <dbReference type="NCBI Taxonomy" id="36050"/>
    <lineage>
        <taxon>Eukaryota</taxon>
        <taxon>Fungi</taxon>
        <taxon>Dikarya</taxon>
        <taxon>Ascomycota</taxon>
        <taxon>Pezizomycotina</taxon>
        <taxon>Sordariomycetes</taxon>
        <taxon>Hypocreomycetidae</taxon>
        <taxon>Hypocreales</taxon>
        <taxon>Nectriaceae</taxon>
        <taxon>Fusarium</taxon>
    </lineage>
</organism>
<dbReference type="Proteomes" id="UP000091967">
    <property type="component" value="Unassembled WGS sequence"/>
</dbReference>
<name>A0A1B8AP27_FUSPO</name>
<gene>
    <name evidence="1" type="ORF">FPOA_08606</name>
</gene>
<proteinExistence type="predicted"/>
<protein>
    <submittedName>
        <fullName evidence="1">Uncharacterized protein</fullName>
    </submittedName>
</protein>
<keyword evidence="2" id="KW-1185">Reference proteome</keyword>
<reference evidence="1 2" key="1">
    <citation type="submission" date="2016-06" db="EMBL/GenBank/DDBJ databases">
        <title>Living apart together: crosstalk between the core and supernumerary genomes in a fungal plant pathogen.</title>
        <authorList>
            <person name="Vanheule A."/>
            <person name="Audenaert K."/>
            <person name="Warris S."/>
            <person name="Van De Geest H."/>
            <person name="Schijlen E."/>
            <person name="Hofte M."/>
            <person name="De Saeger S."/>
            <person name="Haesaert G."/>
            <person name="Waalwijk C."/>
            <person name="Van Der Lee T."/>
        </authorList>
    </citation>
    <scope>NUCLEOTIDE SEQUENCE [LARGE SCALE GENOMIC DNA]</scope>
    <source>
        <strain evidence="1 2">2516</strain>
    </source>
</reference>
<comment type="caution">
    <text evidence="1">The sequence shown here is derived from an EMBL/GenBank/DDBJ whole genome shotgun (WGS) entry which is preliminary data.</text>
</comment>
<sequence length="232" mass="27048">MTSQCHDRLSSGVRNDQQDAWLFKLPLEILRDIYRYLFGDRTIFVHTRWYSEPECWTHGLIIKGPDKTHNDTEDRLSFNILQSCTLAYATGIDELYYSNDFVCRGVNDFKRFHGRFLSSRDNILRINLHLDIDLSIFCPSLLFNAFRELRAADFKRMRLSMKSTTRHERRVSLLTTCLATGLWGGGKNNAYLELVPTMVDIAKGQLERFGCQNKEIEVTLVQYVDESDEEDD</sequence>
<dbReference type="AlphaFoldDB" id="A0A1B8AP27"/>
<accession>A0A1B8AP27</accession>
<evidence type="ECO:0000313" key="2">
    <source>
        <dbReference type="Proteomes" id="UP000091967"/>
    </source>
</evidence>
<evidence type="ECO:0000313" key="1">
    <source>
        <dbReference type="EMBL" id="OBS22270.1"/>
    </source>
</evidence>
<dbReference type="EMBL" id="LYXU01000003">
    <property type="protein sequence ID" value="OBS22270.1"/>
    <property type="molecule type" value="Genomic_DNA"/>
</dbReference>